<keyword evidence="2" id="KW-0560">Oxidoreductase</keyword>
<dbReference type="PRINTS" id="PR00080">
    <property type="entry name" value="SDRFAMILY"/>
</dbReference>
<dbReference type="InterPro" id="IPR029058">
    <property type="entry name" value="AB_hydrolase_fold"/>
</dbReference>
<dbReference type="EMBL" id="SHKL01000001">
    <property type="protein sequence ID" value="RZT85046.1"/>
    <property type="molecule type" value="Genomic_DNA"/>
</dbReference>
<evidence type="ECO:0000256" key="1">
    <source>
        <dbReference type="ARBA" id="ARBA00006484"/>
    </source>
</evidence>
<dbReference type="PRINTS" id="PR00081">
    <property type="entry name" value="GDHRDH"/>
</dbReference>
<dbReference type="SUPFAM" id="SSF53474">
    <property type="entry name" value="alpha/beta-Hydrolases"/>
    <property type="match status" value="1"/>
</dbReference>
<sequence>MSHKEVISADGLALAVYSHGDPDAPTVVAVHGYPDDHTVFDGVVDALGGSHHVVTYDVRGAGASGTPSDQAGYDLERLAEDLRAVVDAMSPERPVHLLAHDWGAIQTWHAVTGDLLTGRVASFTSMSGPCLDHVGLFFARRNGATRREIVRQGLDSWYTVLFRVPVLPELLWRAGLAGALVSATDGVPRPRLRDAVNGLELYRRNLPARLGRPQPRRTDVPVQVLAPRGDRYVTPALQTRIAAYAPDLRVRRLPGGHWMVRTRPDVVARCVAEHVAHVEGGPEAPSLARARSAARPGAGRWDGALVVVTGAGSGIGRATAAAFARRGARVVAADLDGDAAKRTAELIGTSRAFPVTVDVADEKAVSELAAGVAAEHGVPDVVVNNAGIGMAGSFADTTLEDWQRIVDVNLWGVIHGCRAFSARMAAHGEGGHIVNVASAAAYLPSRTLAAYATTKSAVLTLSECLRAELADDGVGVTALCPGFVHTDITRTTRFVGLDPDAETRRQNATTALYARRNYTPERVAEHVVAAVERNAPLAPVTAEAHAGLLASRLSPALLRAIARRDIGPK</sequence>
<comment type="similarity">
    <text evidence="1">Belongs to the short-chain dehydrogenases/reductases (SDR) family.</text>
</comment>
<keyword evidence="5" id="KW-1185">Reference proteome</keyword>
<name>A0A4Q7UTL3_PSEST</name>
<organism evidence="4 5">
    <name type="scientific">Pseudonocardia sediminis</name>
    <dbReference type="NCBI Taxonomy" id="1397368"/>
    <lineage>
        <taxon>Bacteria</taxon>
        <taxon>Bacillati</taxon>
        <taxon>Actinomycetota</taxon>
        <taxon>Actinomycetes</taxon>
        <taxon>Pseudonocardiales</taxon>
        <taxon>Pseudonocardiaceae</taxon>
        <taxon>Pseudonocardia</taxon>
    </lineage>
</organism>
<dbReference type="Pfam" id="PF00561">
    <property type="entry name" value="Abhydrolase_1"/>
    <property type="match status" value="1"/>
</dbReference>
<dbReference type="Gene3D" id="3.40.50.720">
    <property type="entry name" value="NAD(P)-binding Rossmann-like Domain"/>
    <property type="match status" value="1"/>
</dbReference>
<dbReference type="CDD" id="cd05233">
    <property type="entry name" value="SDR_c"/>
    <property type="match status" value="1"/>
</dbReference>
<proteinExistence type="inferred from homology"/>
<comment type="caution">
    <text evidence="4">The sequence shown here is derived from an EMBL/GenBank/DDBJ whole genome shotgun (WGS) entry which is preliminary data.</text>
</comment>
<reference evidence="4 5" key="1">
    <citation type="submission" date="2019-02" db="EMBL/GenBank/DDBJ databases">
        <title>Sequencing the genomes of 1000 actinobacteria strains.</title>
        <authorList>
            <person name="Klenk H.-P."/>
        </authorList>
    </citation>
    <scope>NUCLEOTIDE SEQUENCE [LARGE SCALE GENOMIC DNA]</scope>
    <source>
        <strain evidence="4 5">DSM 45779</strain>
    </source>
</reference>
<dbReference type="InterPro" id="IPR000073">
    <property type="entry name" value="AB_hydrolase_1"/>
</dbReference>
<dbReference type="Proteomes" id="UP000291591">
    <property type="component" value="Unassembled WGS sequence"/>
</dbReference>
<dbReference type="Gene3D" id="3.40.50.1820">
    <property type="entry name" value="alpha/beta hydrolase"/>
    <property type="match status" value="1"/>
</dbReference>
<accession>A0A4Q7UTL3</accession>
<dbReference type="InterPro" id="IPR020904">
    <property type="entry name" value="Sc_DH/Rdtase_CS"/>
</dbReference>
<dbReference type="SUPFAM" id="SSF51735">
    <property type="entry name" value="NAD(P)-binding Rossmann-fold domains"/>
    <property type="match status" value="1"/>
</dbReference>
<evidence type="ECO:0000259" key="3">
    <source>
        <dbReference type="SMART" id="SM00822"/>
    </source>
</evidence>
<dbReference type="Pfam" id="PF00106">
    <property type="entry name" value="adh_short"/>
    <property type="match status" value="1"/>
</dbReference>
<evidence type="ECO:0000313" key="5">
    <source>
        <dbReference type="Proteomes" id="UP000291591"/>
    </source>
</evidence>
<evidence type="ECO:0000256" key="2">
    <source>
        <dbReference type="ARBA" id="ARBA00023002"/>
    </source>
</evidence>
<feature type="domain" description="Ketoreductase" evidence="3">
    <location>
        <begin position="304"/>
        <end position="482"/>
    </location>
</feature>
<dbReference type="PANTHER" id="PTHR43391:SF12">
    <property type="entry name" value="OXIDOREDUCTASE EPHD-RELATED"/>
    <property type="match status" value="1"/>
</dbReference>
<dbReference type="InterPro" id="IPR036291">
    <property type="entry name" value="NAD(P)-bd_dom_sf"/>
</dbReference>
<dbReference type="InterPro" id="IPR002347">
    <property type="entry name" value="SDR_fam"/>
</dbReference>
<gene>
    <name evidence="4" type="ORF">EV383_1909</name>
</gene>
<dbReference type="PROSITE" id="PS00061">
    <property type="entry name" value="ADH_SHORT"/>
    <property type="match status" value="1"/>
</dbReference>
<dbReference type="FunFam" id="3.40.50.720:FF:000084">
    <property type="entry name" value="Short-chain dehydrogenase reductase"/>
    <property type="match status" value="1"/>
</dbReference>
<dbReference type="InterPro" id="IPR057326">
    <property type="entry name" value="KR_dom"/>
</dbReference>
<dbReference type="NCBIfam" id="NF004514">
    <property type="entry name" value="PRK05855.1"/>
    <property type="match status" value="1"/>
</dbReference>
<dbReference type="GO" id="GO:0016491">
    <property type="term" value="F:oxidoreductase activity"/>
    <property type="evidence" value="ECO:0007669"/>
    <property type="project" value="UniProtKB-KW"/>
</dbReference>
<dbReference type="RefSeq" id="WP_242622987.1">
    <property type="nucleotide sequence ID" value="NZ_SHKL01000001.1"/>
</dbReference>
<dbReference type="PANTHER" id="PTHR43391">
    <property type="entry name" value="RETINOL DEHYDROGENASE-RELATED"/>
    <property type="match status" value="1"/>
</dbReference>
<dbReference type="SMART" id="SM00822">
    <property type="entry name" value="PKS_KR"/>
    <property type="match status" value="1"/>
</dbReference>
<dbReference type="AlphaFoldDB" id="A0A4Q7UTL3"/>
<evidence type="ECO:0000313" key="4">
    <source>
        <dbReference type="EMBL" id="RZT85046.1"/>
    </source>
</evidence>
<protein>
    <submittedName>
        <fullName evidence="4">Short-subunit dehydrogenase</fullName>
    </submittedName>
</protein>